<comment type="catalytic activity">
    <reaction evidence="8">
        <text>6-carboxy-5,6,7,8-tetrahydropterin + H(+) = 7-carboxy-7-carbaguanine + NH4(+)</text>
        <dbReference type="Rhea" id="RHEA:27974"/>
        <dbReference type="ChEBI" id="CHEBI:15378"/>
        <dbReference type="ChEBI" id="CHEBI:28938"/>
        <dbReference type="ChEBI" id="CHEBI:61032"/>
        <dbReference type="ChEBI" id="CHEBI:61036"/>
        <dbReference type="EC" id="4.3.99.3"/>
    </reaction>
</comment>
<dbReference type="GO" id="GO:0051539">
    <property type="term" value="F:4 iron, 4 sulfur cluster binding"/>
    <property type="evidence" value="ECO:0007669"/>
    <property type="project" value="UniProtKB-UniRule"/>
</dbReference>
<proteinExistence type="inferred from homology"/>
<dbReference type="PIRSF" id="PIRSF000370">
    <property type="entry name" value="QueE"/>
    <property type="match status" value="1"/>
</dbReference>
<dbReference type="PROSITE" id="PS51918">
    <property type="entry name" value="RADICAL_SAM"/>
    <property type="match status" value="1"/>
</dbReference>
<dbReference type="Pfam" id="PF04055">
    <property type="entry name" value="Radical_SAM"/>
    <property type="match status" value="1"/>
</dbReference>
<reference evidence="11" key="1">
    <citation type="journal article" date="2010" name="Stand. Genomic Sci.">
        <title>Complete genome sequence of Syntrophothermus lipocalidus type strain (TGB-C1T).</title>
        <authorList>
            <consortium name="US DOE Joint Genome Institute (JGI-PGF)"/>
            <person name="Djao O."/>
            <person name="Zhang X."/>
            <person name="Lucas S."/>
            <person name="Lapidus A."/>
            <person name="Glavina Del Rio T."/>
            <person name="Nolan M."/>
            <person name="Tice H."/>
            <person name="Cheng J."/>
            <person name="Han C."/>
            <person name="Tapia R."/>
            <person name="Goodwin L."/>
            <person name="Pitluck S."/>
            <person name="Liolios K."/>
            <person name="Ivanova N."/>
            <person name="Mavromatis K."/>
            <person name="Mikhailova N."/>
            <person name="Ovchinnikova G."/>
            <person name="Pati A."/>
            <person name="Brambilla E."/>
            <person name="Chen A."/>
            <person name="Palaniappan K."/>
            <person name="Land M."/>
            <person name="Hauser L."/>
            <person name="Chang Y."/>
            <person name="Jeffries C."/>
            <person name="Rohde M."/>
            <person name="Sikorski J."/>
            <person name="Spring S."/>
            <person name="Goker M."/>
            <person name="Detter J."/>
            <person name="Woyke T."/>
            <person name="Bristow J."/>
            <person name="Eisen J."/>
            <person name="Markowitz V."/>
            <person name="Hugenholtz P."/>
            <person name="Kyrpides N."/>
            <person name="Klenk H."/>
        </authorList>
    </citation>
    <scope>NUCLEOTIDE SEQUENCE [LARGE SCALE GENOMIC DNA]</scope>
    <source>
        <strain evidence="11">DSM 12680 / TGB-C1</strain>
    </source>
</reference>
<comment type="cofactor">
    <cofactor evidence="8">
        <name>[4Fe-4S] cluster</name>
        <dbReference type="ChEBI" id="CHEBI:49883"/>
    </cofactor>
    <text evidence="8">Binds 1 [4Fe-4S] cluster. The cluster is coordinated with 3 cysteines and an exchangeable S-adenosyl-L-methionine.</text>
</comment>
<keyword evidence="11" id="KW-1185">Reference proteome</keyword>
<dbReference type="GO" id="GO:0008616">
    <property type="term" value="P:tRNA queuosine(34) biosynthetic process"/>
    <property type="evidence" value="ECO:0007669"/>
    <property type="project" value="UniProtKB-UniRule"/>
</dbReference>
<protein>
    <recommendedName>
        <fullName evidence="8">7-carboxy-7-deazaguanine synthase</fullName>
        <shortName evidence="8">CDG synthase</shortName>
        <ecNumber evidence="8">4.3.99.3</ecNumber>
    </recommendedName>
    <alternativeName>
        <fullName evidence="8">Queuosine biosynthesis protein QueE</fullName>
    </alternativeName>
</protein>
<evidence type="ECO:0000256" key="6">
    <source>
        <dbReference type="ARBA" id="ARBA00023014"/>
    </source>
</evidence>
<dbReference type="PANTHER" id="PTHR42836">
    <property type="entry name" value="7-CARBOXY-7-DEAZAGUANINE SYNTHASE"/>
    <property type="match status" value="1"/>
</dbReference>
<dbReference type="PANTHER" id="PTHR42836:SF1">
    <property type="entry name" value="7-CARBOXY-7-DEAZAGUANINE SYNTHASE"/>
    <property type="match status" value="1"/>
</dbReference>
<keyword evidence="6 8" id="KW-0411">Iron-sulfur</keyword>
<dbReference type="InterPro" id="IPR007197">
    <property type="entry name" value="rSAM"/>
</dbReference>
<organism evidence="10 11">
    <name type="scientific">Syntrophothermus lipocalidus (strain DSM 12680 / TGB-C1)</name>
    <dbReference type="NCBI Taxonomy" id="643648"/>
    <lineage>
        <taxon>Bacteria</taxon>
        <taxon>Bacillati</taxon>
        <taxon>Bacillota</taxon>
        <taxon>Clostridia</taxon>
        <taxon>Eubacteriales</taxon>
        <taxon>Syntrophomonadaceae</taxon>
        <taxon>Syntrophothermus</taxon>
    </lineage>
</organism>
<comment type="cofactor">
    <cofactor evidence="8">
        <name>Mg(2+)</name>
        <dbReference type="ChEBI" id="CHEBI:18420"/>
    </cofactor>
</comment>
<dbReference type="AlphaFoldDB" id="D7CMQ0"/>
<dbReference type="HOGENOM" id="CLU_066739_1_0_9"/>
<feature type="binding site" evidence="8">
    <location>
        <begin position="12"/>
        <end position="14"/>
    </location>
    <ligand>
        <name>substrate</name>
    </ligand>
</feature>
<evidence type="ECO:0000259" key="9">
    <source>
        <dbReference type="PROSITE" id="PS51918"/>
    </source>
</evidence>
<keyword evidence="5 8" id="KW-0408">Iron</keyword>
<gene>
    <name evidence="8" type="primary">queE</name>
    <name evidence="10" type="ordered locus">Slip_1212</name>
</gene>
<dbReference type="HAMAP" id="MF_00917">
    <property type="entry name" value="QueE"/>
    <property type="match status" value="1"/>
</dbReference>
<dbReference type="EMBL" id="CP002048">
    <property type="protein sequence ID" value="ADI01985.1"/>
    <property type="molecule type" value="Genomic_DNA"/>
</dbReference>
<comment type="similarity">
    <text evidence="8">Belongs to the radical SAM superfamily. 7-carboxy-7-deazaguanine synthase family.</text>
</comment>
<dbReference type="Gene3D" id="3.20.20.70">
    <property type="entry name" value="Aldolase class I"/>
    <property type="match status" value="1"/>
</dbReference>
<dbReference type="GO" id="GO:0000287">
    <property type="term" value="F:magnesium ion binding"/>
    <property type="evidence" value="ECO:0007669"/>
    <property type="project" value="UniProtKB-UniRule"/>
</dbReference>
<feature type="binding site" evidence="8">
    <location>
        <position position="89"/>
    </location>
    <ligand>
        <name>substrate</name>
    </ligand>
</feature>
<dbReference type="SUPFAM" id="SSF102114">
    <property type="entry name" value="Radical SAM enzymes"/>
    <property type="match status" value="1"/>
</dbReference>
<feature type="binding site" evidence="8">
    <location>
        <position position="27"/>
    </location>
    <ligand>
        <name>substrate</name>
    </ligand>
</feature>
<accession>D7CMQ0</accession>
<evidence type="ECO:0000256" key="5">
    <source>
        <dbReference type="ARBA" id="ARBA00023004"/>
    </source>
</evidence>
<comment type="subunit">
    <text evidence="8">Homodimer.</text>
</comment>
<dbReference type="STRING" id="643648.Slip_1212"/>
<dbReference type="InterPro" id="IPR058240">
    <property type="entry name" value="rSAM_sf"/>
</dbReference>
<evidence type="ECO:0000313" key="10">
    <source>
        <dbReference type="EMBL" id="ADI01985.1"/>
    </source>
</evidence>
<dbReference type="InterPro" id="IPR024924">
    <property type="entry name" value="7-CO-7-deazaguanine_synth-like"/>
</dbReference>
<comment type="pathway">
    <text evidence="8">Purine metabolism; 7-cyano-7-deazaguanine biosynthesis.</text>
</comment>
<feature type="binding site" evidence="8">
    <location>
        <position position="40"/>
    </location>
    <ligand>
        <name>Mg(2+)</name>
        <dbReference type="ChEBI" id="CHEBI:18420"/>
    </ligand>
</feature>
<comment type="cofactor">
    <cofactor evidence="8">
        <name>S-adenosyl-L-methionine</name>
        <dbReference type="ChEBI" id="CHEBI:59789"/>
    </cofactor>
    <text evidence="8">Binds 1 S-adenosyl-L-methionine per subunit.</text>
</comment>
<dbReference type="RefSeq" id="WP_013175387.1">
    <property type="nucleotide sequence ID" value="NC_014220.1"/>
</dbReference>
<dbReference type="CDD" id="cd01335">
    <property type="entry name" value="Radical_SAM"/>
    <property type="match status" value="1"/>
</dbReference>
<feature type="domain" description="Radical SAM core" evidence="9">
    <location>
        <begin position="18"/>
        <end position="243"/>
    </location>
</feature>
<evidence type="ECO:0000256" key="3">
    <source>
        <dbReference type="ARBA" id="ARBA00022723"/>
    </source>
</evidence>
<evidence type="ECO:0000256" key="2">
    <source>
        <dbReference type="ARBA" id="ARBA00022691"/>
    </source>
</evidence>
<dbReference type="UniPathway" id="UPA00391"/>
<reference evidence="10 11" key="2">
    <citation type="journal article" date="2010" name="Stand. Genomic Sci.">
        <title>Complete genome sequence of Syntrophothermus lipocalidus type strain (TGB-C1).</title>
        <authorList>
            <person name="Djao O.D."/>
            <person name="Zhang X."/>
            <person name="Lucas S."/>
            <person name="Lapidus A."/>
            <person name="Del Rio T.G."/>
            <person name="Nolan M."/>
            <person name="Tice H."/>
            <person name="Cheng J.F."/>
            <person name="Han C."/>
            <person name="Tapia R."/>
            <person name="Goodwin L."/>
            <person name="Pitluck S."/>
            <person name="Liolios K."/>
            <person name="Ivanova N."/>
            <person name="Mavromatis K."/>
            <person name="Mikhailova N."/>
            <person name="Ovchinnikova G."/>
            <person name="Pati A."/>
            <person name="Brambilla E."/>
            <person name="Chen A."/>
            <person name="Palaniappan K."/>
            <person name="Land M."/>
            <person name="Hauser L."/>
            <person name="Chang Y.J."/>
            <person name="Jeffries C.D."/>
            <person name="Rohde M."/>
            <person name="Sikorski J."/>
            <person name="Spring S."/>
            <person name="Goker M."/>
            <person name="Detter J.C."/>
            <person name="Woyke T."/>
            <person name="Bristow J."/>
            <person name="Eisen J.A."/>
            <person name="Markowitz V."/>
            <person name="Hugenholtz P."/>
            <person name="Kyrpides N.C."/>
            <person name="Klenk H.P."/>
        </authorList>
    </citation>
    <scope>NUCLEOTIDE SEQUENCE [LARGE SCALE GENOMIC DNA]</scope>
    <source>
        <strain evidence="11">DSM 12680 / TGB-C1</strain>
    </source>
</reference>
<evidence type="ECO:0000256" key="8">
    <source>
        <dbReference type="HAMAP-Rule" id="MF_00917"/>
    </source>
</evidence>
<dbReference type="SFLD" id="SFLDS00029">
    <property type="entry name" value="Radical_SAM"/>
    <property type="match status" value="1"/>
</dbReference>
<dbReference type="GO" id="GO:0016840">
    <property type="term" value="F:carbon-nitrogen lyase activity"/>
    <property type="evidence" value="ECO:0007669"/>
    <property type="project" value="UniProtKB-UniRule"/>
</dbReference>
<feature type="binding site" evidence="8">
    <location>
        <position position="31"/>
    </location>
    <ligand>
        <name>[4Fe-4S] cluster</name>
        <dbReference type="ChEBI" id="CHEBI:49883"/>
        <note>4Fe-4S-S-AdoMet</note>
    </ligand>
</feature>
<dbReference type="eggNOG" id="COG0602">
    <property type="taxonomic scope" value="Bacteria"/>
</dbReference>
<feature type="binding site" evidence="8">
    <location>
        <begin position="37"/>
        <end position="39"/>
    </location>
    <ligand>
        <name>S-adenosyl-L-methionine</name>
        <dbReference type="ChEBI" id="CHEBI:59789"/>
    </ligand>
</feature>
<keyword evidence="8" id="KW-0671">Queuosine biosynthesis</keyword>
<feature type="binding site" evidence="8">
    <location>
        <position position="91"/>
    </location>
    <ligand>
        <name>S-adenosyl-L-methionine</name>
        <dbReference type="ChEBI" id="CHEBI:59789"/>
    </ligand>
</feature>
<keyword evidence="4 8" id="KW-0460">Magnesium</keyword>
<keyword evidence="7 8" id="KW-0456">Lyase</keyword>
<feature type="binding site" evidence="8">
    <location>
        <position position="35"/>
    </location>
    <ligand>
        <name>[4Fe-4S] cluster</name>
        <dbReference type="ChEBI" id="CHEBI:49883"/>
        <note>4Fe-4S-S-AdoMet</note>
    </ligand>
</feature>
<dbReference type="EC" id="4.3.99.3" evidence="8"/>
<evidence type="ECO:0000313" key="11">
    <source>
        <dbReference type="Proteomes" id="UP000000378"/>
    </source>
</evidence>
<keyword evidence="3 8" id="KW-0479">Metal-binding</keyword>
<evidence type="ECO:0000256" key="4">
    <source>
        <dbReference type="ARBA" id="ARBA00022842"/>
    </source>
</evidence>
<evidence type="ECO:0000256" key="1">
    <source>
        <dbReference type="ARBA" id="ARBA00022485"/>
    </source>
</evidence>
<sequence length="243" mass="26971">MKAYLSEITESIQGEGTLAGSRQIFLRFCGCNLRCPYCDTVGSLSKTPSCKIFLKPGSKNDFREYANPLSISDVVKATANFDTRWVSLTGGEPLLWADYLKRLAPILVSKGYRMLLETNGTLVENLVDILEFTAVISMDFKLPSAIGIDLFPVHKRFLELAACRPVYVKVVVTPSTEPWEIGEVARIIAGVDATIPLVLQPVSLVTSQVAVQAEKLFDLQLDALKHLEDVRVIPQIHKYLRVT</sequence>
<keyword evidence="1 8" id="KW-0004">4Fe-4S</keyword>
<dbReference type="Proteomes" id="UP000000378">
    <property type="component" value="Chromosome"/>
</dbReference>
<name>D7CMQ0_SYNLT</name>
<keyword evidence="2 8" id="KW-0949">S-adenosyl-L-methionine</keyword>
<comment type="caution">
    <text evidence="8">Lacks conserved residue(s) required for the propagation of feature annotation.</text>
</comment>
<dbReference type="GO" id="GO:1904047">
    <property type="term" value="F:S-adenosyl-L-methionine binding"/>
    <property type="evidence" value="ECO:0007669"/>
    <property type="project" value="UniProtKB-UniRule"/>
</dbReference>
<dbReference type="OrthoDB" id="9792276at2"/>
<evidence type="ECO:0000256" key="7">
    <source>
        <dbReference type="ARBA" id="ARBA00023239"/>
    </source>
</evidence>
<dbReference type="InterPro" id="IPR013785">
    <property type="entry name" value="Aldolase_TIM"/>
</dbReference>
<comment type="function">
    <text evidence="8">Catalyzes the complex heterocyclic radical-mediated conversion of 6-carboxy-5,6,7,8-tetrahydropterin (CPH4) to 7-carboxy-7-deazaguanine (CDG), a step common to the biosynthetic pathways of all 7-deazapurine-containing compounds.</text>
</comment>
<feature type="binding site" evidence="8">
    <location>
        <position position="38"/>
    </location>
    <ligand>
        <name>[4Fe-4S] cluster</name>
        <dbReference type="ChEBI" id="CHEBI:49883"/>
        <note>4Fe-4S-S-AdoMet</note>
    </ligand>
</feature>
<dbReference type="KEGG" id="slp:Slip_1212"/>